<evidence type="ECO:0000256" key="2">
    <source>
        <dbReference type="ARBA" id="ARBA00022553"/>
    </source>
</evidence>
<dbReference type="CDD" id="cd06720">
    <property type="entry name" value="PDZ1_APBA1_3-like"/>
    <property type="match status" value="1"/>
</dbReference>
<evidence type="ECO:0000256" key="1">
    <source>
        <dbReference type="ARBA" id="ARBA00022448"/>
    </source>
</evidence>
<feature type="domain" description="PID" evidence="5">
    <location>
        <begin position="418"/>
        <end position="574"/>
    </location>
</feature>
<feature type="compositionally biased region" description="Basic residues" evidence="4">
    <location>
        <begin position="32"/>
        <end position="42"/>
    </location>
</feature>
<dbReference type="SUPFAM" id="SSF50156">
    <property type="entry name" value="PDZ domain-like"/>
    <property type="match status" value="2"/>
</dbReference>
<dbReference type="GO" id="GO:0005886">
    <property type="term" value="C:plasma membrane"/>
    <property type="evidence" value="ECO:0007669"/>
    <property type="project" value="TreeGrafter"/>
</dbReference>
<dbReference type="SUPFAM" id="SSF50729">
    <property type="entry name" value="PH domain-like"/>
    <property type="match status" value="1"/>
</dbReference>
<dbReference type="GO" id="GO:0005737">
    <property type="term" value="C:cytoplasm"/>
    <property type="evidence" value="ECO:0007669"/>
    <property type="project" value="TreeGrafter"/>
</dbReference>
<dbReference type="PANTHER" id="PTHR12345">
    <property type="entry name" value="SYNTENIN RELATED"/>
    <property type="match status" value="1"/>
</dbReference>
<dbReference type="SMART" id="SM00462">
    <property type="entry name" value="PTB"/>
    <property type="match status" value="1"/>
</dbReference>
<dbReference type="STRING" id="7168.A0A182N190"/>
<protein>
    <submittedName>
        <fullName evidence="7">Uncharacterized protein</fullName>
    </submittedName>
</protein>
<dbReference type="FunFam" id="2.30.42.10:FF:000007">
    <property type="entry name" value="Amyloid beta A4 protein-binding family A member"/>
    <property type="match status" value="1"/>
</dbReference>
<feature type="region of interest" description="Disordered" evidence="4">
    <location>
        <begin position="259"/>
        <end position="351"/>
    </location>
</feature>
<dbReference type="InterPro" id="IPR006020">
    <property type="entry name" value="PTB/PI_dom"/>
</dbReference>
<feature type="domain" description="PDZ" evidence="6">
    <location>
        <begin position="609"/>
        <end position="694"/>
    </location>
</feature>
<dbReference type="EnsemblMetazoa" id="ADIR001398-RA">
    <property type="protein sequence ID" value="ADIR001398-PA"/>
    <property type="gene ID" value="ADIR001398"/>
</dbReference>
<feature type="compositionally biased region" description="Basic and acidic residues" evidence="4">
    <location>
        <begin position="279"/>
        <end position="291"/>
    </location>
</feature>
<dbReference type="Pfam" id="PF00640">
    <property type="entry name" value="PID"/>
    <property type="match status" value="1"/>
</dbReference>
<keyword evidence="3" id="KW-0677">Repeat</keyword>
<evidence type="ECO:0000259" key="6">
    <source>
        <dbReference type="PROSITE" id="PS50106"/>
    </source>
</evidence>
<dbReference type="VEuPathDB" id="VectorBase:ADIR001398"/>
<dbReference type="SMART" id="SM00228">
    <property type="entry name" value="PDZ"/>
    <property type="match status" value="2"/>
</dbReference>
<name>A0A182N190_9DIPT</name>
<organism evidence="7 8">
    <name type="scientific">Anopheles dirus</name>
    <dbReference type="NCBI Taxonomy" id="7168"/>
    <lineage>
        <taxon>Eukaryota</taxon>
        <taxon>Metazoa</taxon>
        <taxon>Ecdysozoa</taxon>
        <taxon>Arthropoda</taxon>
        <taxon>Hexapoda</taxon>
        <taxon>Insecta</taxon>
        <taxon>Pterygota</taxon>
        <taxon>Neoptera</taxon>
        <taxon>Endopterygota</taxon>
        <taxon>Diptera</taxon>
        <taxon>Nematocera</taxon>
        <taxon>Culicoidea</taxon>
        <taxon>Culicidae</taxon>
        <taxon>Anophelinae</taxon>
        <taxon>Anopheles</taxon>
    </lineage>
</organism>
<dbReference type="InterPro" id="IPR001478">
    <property type="entry name" value="PDZ"/>
</dbReference>
<dbReference type="Gene3D" id="2.30.29.30">
    <property type="entry name" value="Pleckstrin-homology domain (PH domain)/Phosphotyrosine-binding domain (PTB)"/>
    <property type="match status" value="1"/>
</dbReference>
<evidence type="ECO:0000256" key="4">
    <source>
        <dbReference type="SAM" id="MobiDB-lite"/>
    </source>
</evidence>
<dbReference type="Gene3D" id="2.30.42.10">
    <property type="match status" value="2"/>
</dbReference>
<dbReference type="PROSITE" id="PS50106">
    <property type="entry name" value="PDZ"/>
    <property type="match status" value="2"/>
</dbReference>
<dbReference type="CDD" id="cd06793">
    <property type="entry name" value="PDZ2_APBA1_3-like"/>
    <property type="match status" value="1"/>
</dbReference>
<evidence type="ECO:0000313" key="7">
    <source>
        <dbReference type="EnsemblMetazoa" id="ADIR001398-PA"/>
    </source>
</evidence>
<evidence type="ECO:0000259" key="5">
    <source>
        <dbReference type="PROSITE" id="PS01179"/>
    </source>
</evidence>
<dbReference type="FunFam" id="2.30.42.10:FF:000017">
    <property type="entry name" value="Amyloid beta A4 protein-binding family A member 1"/>
    <property type="match status" value="1"/>
</dbReference>
<dbReference type="GO" id="GO:0007268">
    <property type="term" value="P:chemical synaptic transmission"/>
    <property type="evidence" value="ECO:0007669"/>
    <property type="project" value="TreeGrafter"/>
</dbReference>
<evidence type="ECO:0000313" key="8">
    <source>
        <dbReference type="Proteomes" id="UP000075884"/>
    </source>
</evidence>
<sequence>MSYPFVYGSDDGTTERTPTPKLCSQRPDRPCIHQRQRQHHHSTAANVPDGAPSTSARECILSEGEIVVFDDIDPIVPTGDPPPGLELNLDHIKTIIGALTVITYAGVPRRVCSVYALNFLPPAVMEAPPNEASENSQPRPGFPKRVAPPELIPADDVAAEERAKFEHETRRLRLKLGLCTNSEWVITSRCGRYALSSDPALAIPAAPPTTVPVSNGDAFSGAKKHNADLATYKLRMNMHYHPNYTRDCPEEQPIHWREEVSAQQSVPPVLEPFPYPRDLPSDIRLSGELKDANASSPSLSEPPRPGSAPGPDEEPDTDLETDRLLGHPSLHAAEFNESSRNSYYDSASSLPPEPEYGLANQANRLSAATLALMKQYIRHDNEANLPNNIPPACLAEILTKGNNTPKKGLLDPSVLVEGVVVAARYLGSTQLVCEGQPTKLTRMLQAEEAVARIKAPAGEVQPSTEVDLFISTAKIMVLNPDLKEIMMDHALRTISYIADIGNLVVLMARRRYPAGAPGTDETADDDGAAGPKGNRTPKLICHVFETEEAQFIAQNIGQAFKVAYRDFLQANGIEDHGFMKEMDYQEVLNSQEIFGDELAIFAKKELQKEVVVPKAKGEILGVVIVESGWGSMLPTVVIANLASAGAAARCGQLNIGDQIIAINGLSLVGLPLSTCQGYIKNTKNQTVVKFTVVPCAPVVEVKIKRPNTKYQLGFSVQNGVICSLLRGGIAERGGVRVGHRIIEINNQSVVAVPHNRIVNLLATSVGEIHMKTMPTAMFRLLTGQENPVYI</sequence>
<dbReference type="Pfam" id="PF00595">
    <property type="entry name" value="PDZ"/>
    <property type="match status" value="2"/>
</dbReference>
<dbReference type="InterPro" id="IPR011993">
    <property type="entry name" value="PH-like_dom_sf"/>
</dbReference>
<dbReference type="CDD" id="cd01208">
    <property type="entry name" value="PTB_X11"/>
    <property type="match status" value="1"/>
</dbReference>
<proteinExistence type="predicted"/>
<accession>A0A182N190</accession>
<keyword evidence="1" id="KW-0813">Transport</keyword>
<dbReference type="AlphaFoldDB" id="A0A182N190"/>
<dbReference type="InterPro" id="IPR036034">
    <property type="entry name" value="PDZ_sf"/>
</dbReference>
<feature type="domain" description="PDZ" evidence="6">
    <location>
        <begin position="700"/>
        <end position="776"/>
    </location>
</feature>
<dbReference type="GO" id="GO:0043197">
    <property type="term" value="C:dendritic spine"/>
    <property type="evidence" value="ECO:0007669"/>
    <property type="project" value="TreeGrafter"/>
</dbReference>
<evidence type="ECO:0000256" key="3">
    <source>
        <dbReference type="ARBA" id="ARBA00022737"/>
    </source>
</evidence>
<dbReference type="Proteomes" id="UP000075884">
    <property type="component" value="Unassembled WGS sequence"/>
</dbReference>
<reference evidence="7" key="2">
    <citation type="submission" date="2020-05" db="UniProtKB">
        <authorList>
            <consortium name="EnsemblMetazoa"/>
        </authorList>
    </citation>
    <scope>IDENTIFICATION</scope>
    <source>
        <strain evidence="7">WRAIR2</strain>
    </source>
</reference>
<dbReference type="PROSITE" id="PS01179">
    <property type="entry name" value="PID"/>
    <property type="match status" value="1"/>
</dbReference>
<feature type="compositionally biased region" description="Low complexity" evidence="4">
    <location>
        <begin position="338"/>
        <end position="349"/>
    </location>
</feature>
<dbReference type="PANTHER" id="PTHR12345:SF16">
    <property type="entry name" value="X11L, ISOFORM F-RELATED"/>
    <property type="match status" value="1"/>
</dbReference>
<keyword evidence="8" id="KW-1185">Reference proteome</keyword>
<feature type="region of interest" description="Disordered" evidence="4">
    <location>
        <begin position="1"/>
        <end position="55"/>
    </location>
</feature>
<keyword evidence="2" id="KW-0597">Phosphoprotein</keyword>
<reference evidence="8" key="1">
    <citation type="submission" date="2013-03" db="EMBL/GenBank/DDBJ databases">
        <title>The Genome Sequence of Anopheles dirus WRAIR2.</title>
        <authorList>
            <consortium name="The Broad Institute Genomics Platform"/>
            <person name="Neafsey D.E."/>
            <person name="Walton C."/>
            <person name="Walker B."/>
            <person name="Young S.K."/>
            <person name="Zeng Q."/>
            <person name="Gargeya S."/>
            <person name="Fitzgerald M."/>
            <person name="Haas B."/>
            <person name="Abouelleil A."/>
            <person name="Allen A.W."/>
            <person name="Alvarado L."/>
            <person name="Arachchi H.M."/>
            <person name="Berlin A.M."/>
            <person name="Chapman S.B."/>
            <person name="Gainer-Dewar J."/>
            <person name="Goldberg J."/>
            <person name="Griggs A."/>
            <person name="Gujja S."/>
            <person name="Hansen M."/>
            <person name="Howarth C."/>
            <person name="Imamovic A."/>
            <person name="Ireland A."/>
            <person name="Larimer J."/>
            <person name="McCowan C."/>
            <person name="Murphy C."/>
            <person name="Pearson M."/>
            <person name="Poon T.W."/>
            <person name="Priest M."/>
            <person name="Roberts A."/>
            <person name="Saif S."/>
            <person name="Shea T."/>
            <person name="Sisk P."/>
            <person name="Sykes S."/>
            <person name="Wortman J."/>
            <person name="Nusbaum C."/>
            <person name="Birren B."/>
        </authorList>
    </citation>
    <scope>NUCLEOTIDE SEQUENCE [LARGE SCALE GENOMIC DNA]</scope>
    <source>
        <strain evidence="8">WRAIR2</strain>
    </source>
</reference>
<dbReference type="InterPro" id="IPR051230">
    <property type="entry name" value="APP-Binding"/>
</dbReference>